<protein>
    <submittedName>
        <fullName evidence="1">Uncharacterized protein</fullName>
    </submittedName>
</protein>
<dbReference type="AlphaFoldDB" id="A0A383DC44"/>
<proteinExistence type="predicted"/>
<feature type="non-terminal residue" evidence="1">
    <location>
        <position position="1"/>
    </location>
</feature>
<name>A0A383DC44_9ZZZZ</name>
<sequence length="99" mass="11344">LFTTLKYYPSDHGMFVERLLRYARTVPHQSDARLLFEYVSIVKREGRFDFVPVVHYFVDVDQHSVVEKTVNDLVSVQAAAHTSPVHEGRSPGTYIPGDH</sequence>
<organism evidence="1">
    <name type="scientific">marine metagenome</name>
    <dbReference type="NCBI Taxonomy" id="408172"/>
    <lineage>
        <taxon>unclassified sequences</taxon>
        <taxon>metagenomes</taxon>
        <taxon>ecological metagenomes</taxon>
    </lineage>
</organism>
<evidence type="ECO:0000313" key="1">
    <source>
        <dbReference type="EMBL" id="SVE41890.1"/>
    </source>
</evidence>
<gene>
    <name evidence="1" type="ORF">METZ01_LOCUS494744</name>
</gene>
<dbReference type="EMBL" id="UINC01215955">
    <property type="protein sequence ID" value="SVE41890.1"/>
    <property type="molecule type" value="Genomic_DNA"/>
</dbReference>
<reference evidence="1" key="1">
    <citation type="submission" date="2018-05" db="EMBL/GenBank/DDBJ databases">
        <authorList>
            <person name="Lanie J.A."/>
            <person name="Ng W.-L."/>
            <person name="Kazmierczak K.M."/>
            <person name="Andrzejewski T.M."/>
            <person name="Davidsen T.M."/>
            <person name="Wayne K.J."/>
            <person name="Tettelin H."/>
            <person name="Glass J.I."/>
            <person name="Rusch D."/>
            <person name="Podicherti R."/>
            <person name="Tsui H.-C.T."/>
            <person name="Winkler M.E."/>
        </authorList>
    </citation>
    <scope>NUCLEOTIDE SEQUENCE</scope>
</reference>
<accession>A0A383DC44</accession>